<evidence type="ECO:0000313" key="1">
    <source>
        <dbReference type="EMBL" id="SDT92213.1"/>
    </source>
</evidence>
<sequence>MTASALILMVISILLVWGGLVASTVALKTLKQPDVDDTIEEPVE</sequence>
<dbReference type="InterPro" id="IPR031596">
    <property type="entry name" value="MaAIMP_sms"/>
</dbReference>
<accession>A0ABY0V6Y6</accession>
<evidence type="ECO:0000313" key="2">
    <source>
        <dbReference type="Proteomes" id="UP000198976"/>
    </source>
</evidence>
<gene>
    <name evidence="1" type="ORF">SAMN04489714_0920</name>
</gene>
<dbReference type="NCBIfam" id="NF033493">
    <property type="entry name" value="MetS_like_NSS"/>
    <property type="match status" value="1"/>
</dbReference>
<protein>
    <submittedName>
        <fullName evidence="1">Methionine and alanine importer, small subunit</fullName>
    </submittedName>
</protein>
<proteinExistence type="predicted"/>
<dbReference type="Proteomes" id="UP000198976">
    <property type="component" value="Chromosome I"/>
</dbReference>
<dbReference type="EMBL" id="LT629792">
    <property type="protein sequence ID" value="SDT92213.1"/>
    <property type="molecule type" value="Genomic_DNA"/>
</dbReference>
<dbReference type="Pfam" id="PF16951">
    <property type="entry name" value="MaAIMP_sms"/>
    <property type="match status" value="1"/>
</dbReference>
<organism evidence="1 2">
    <name type="scientific">Schaalia radingae</name>
    <dbReference type="NCBI Taxonomy" id="131110"/>
    <lineage>
        <taxon>Bacteria</taxon>
        <taxon>Bacillati</taxon>
        <taxon>Actinomycetota</taxon>
        <taxon>Actinomycetes</taxon>
        <taxon>Actinomycetales</taxon>
        <taxon>Actinomycetaceae</taxon>
        <taxon>Schaalia</taxon>
    </lineage>
</organism>
<reference evidence="1 2" key="1">
    <citation type="submission" date="2016-10" db="EMBL/GenBank/DDBJ databases">
        <authorList>
            <person name="Varghese N."/>
            <person name="Submissions S."/>
        </authorList>
    </citation>
    <scope>NUCLEOTIDE SEQUENCE [LARGE SCALE GENOMIC DNA]</scope>
    <source>
        <strain evidence="1 2">DSM 9169</strain>
    </source>
</reference>
<dbReference type="RefSeq" id="WP_092648501.1">
    <property type="nucleotide sequence ID" value="NZ_LT629792.1"/>
</dbReference>
<keyword evidence="2" id="KW-1185">Reference proteome</keyword>
<name>A0ABY0V6Y6_9ACTO</name>